<dbReference type="Proteomes" id="UP001158576">
    <property type="component" value="Chromosome 1"/>
</dbReference>
<dbReference type="EMBL" id="OU015566">
    <property type="protein sequence ID" value="CAG5104573.1"/>
    <property type="molecule type" value="Genomic_DNA"/>
</dbReference>
<keyword evidence="2" id="KW-1185">Reference proteome</keyword>
<evidence type="ECO:0000313" key="2">
    <source>
        <dbReference type="Proteomes" id="UP001158576"/>
    </source>
</evidence>
<evidence type="ECO:0000313" key="1">
    <source>
        <dbReference type="EMBL" id="CAG5104573.1"/>
    </source>
</evidence>
<reference evidence="1 2" key="1">
    <citation type="submission" date="2021-04" db="EMBL/GenBank/DDBJ databases">
        <authorList>
            <person name="Bliznina A."/>
        </authorList>
    </citation>
    <scope>NUCLEOTIDE SEQUENCE [LARGE SCALE GENOMIC DNA]</scope>
</reference>
<protein>
    <submittedName>
        <fullName evidence="1">Oidioi.mRNA.OKI2018_I69.chr1.g1349.t1.cds</fullName>
    </submittedName>
</protein>
<sequence>MSNEILLIKHNKQELKGIAKEMISDYANFDNALHMPSGRCFAPKKGFFDYPKITQEGYNLIQILDDNTCADPFCRVKAAFIVGLAAHNCDQNISDYPPEMQLFKRFTNVKKKIITSVACQTEN</sequence>
<accession>A0ABN7SMM7</accession>
<proteinExistence type="predicted"/>
<organism evidence="1 2">
    <name type="scientific">Oikopleura dioica</name>
    <name type="common">Tunicate</name>
    <dbReference type="NCBI Taxonomy" id="34765"/>
    <lineage>
        <taxon>Eukaryota</taxon>
        <taxon>Metazoa</taxon>
        <taxon>Chordata</taxon>
        <taxon>Tunicata</taxon>
        <taxon>Appendicularia</taxon>
        <taxon>Copelata</taxon>
        <taxon>Oikopleuridae</taxon>
        <taxon>Oikopleura</taxon>
    </lineage>
</organism>
<gene>
    <name evidence="1" type="ORF">OKIOD_LOCUS10114</name>
</gene>
<name>A0ABN7SMM7_OIKDI</name>